<feature type="domain" description="Solute-binding protein family 5" evidence="6">
    <location>
        <begin position="89"/>
        <end position="448"/>
    </location>
</feature>
<evidence type="ECO:0000259" key="6">
    <source>
        <dbReference type="Pfam" id="PF00496"/>
    </source>
</evidence>
<reference evidence="7 8" key="1">
    <citation type="submission" date="2018-10" db="EMBL/GenBank/DDBJ databases">
        <title>Bacillus Keqinensis sp. nov., a moderately halophilic bacterium isolated from a saline-alkaline lake.</title>
        <authorList>
            <person name="Wang H."/>
        </authorList>
    </citation>
    <scope>NUCLEOTIDE SEQUENCE [LARGE SCALE GENOMIC DNA]</scope>
    <source>
        <strain evidence="7 8">KQ-3</strain>
    </source>
</reference>
<dbReference type="PROSITE" id="PS51257">
    <property type="entry name" value="PROKAR_LIPOPROTEIN"/>
    <property type="match status" value="1"/>
</dbReference>
<dbReference type="GO" id="GO:0042597">
    <property type="term" value="C:periplasmic space"/>
    <property type="evidence" value="ECO:0007669"/>
    <property type="project" value="UniProtKB-ARBA"/>
</dbReference>
<dbReference type="InterPro" id="IPR000914">
    <property type="entry name" value="SBP_5_dom"/>
</dbReference>
<comment type="caution">
    <text evidence="7">The sequence shown here is derived from an EMBL/GenBank/DDBJ whole genome shotgun (WGS) entry which is preliminary data.</text>
</comment>
<evidence type="ECO:0000256" key="1">
    <source>
        <dbReference type="ARBA" id="ARBA00005695"/>
    </source>
</evidence>
<evidence type="ECO:0000256" key="4">
    <source>
        <dbReference type="SAM" id="MobiDB-lite"/>
    </source>
</evidence>
<dbReference type="PIRSF" id="PIRSF002741">
    <property type="entry name" value="MppA"/>
    <property type="match status" value="1"/>
</dbReference>
<dbReference type="OrthoDB" id="9796817at2"/>
<proteinExistence type="inferred from homology"/>
<dbReference type="SUPFAM" id="SSF53850">
    <property type="entry name" value="Periplasmic binding protein-like II"/>
    <property type="match status" value="1"/>
</dbReference>
<sequence length="530" mass="58044">MKKGFLSLLFLTAIAVGTACASDDAGELGSETNNGENTESADNANDLTIGVPSDAQTLDPQGGNEHATLNVGRTIYDTLVFTDGSMDMHMRLAESFEQIEDTTWEVELREDVQFHDGSDFNAEAVKVNIERLLDPDVASPVSFMFDMITDVEVVDDYTVHIHTDIPFAPLRAHFAHPGGHMIAPSAIEADYEAMEDGAEPGSYINQNPIGTGAFTLEDWNPGEFVKVTKNEDYWGDVANVDSITFKVVPEDNTRVAELETNSSQMISHLNPDFMSRVEGNDDLKIATQESVSLFYLGFNVEQEPFDDPQVRTAISKAVDKEAIIDGLLNGAGLPAKGPLAPPVFGSSDDIKAIEKDLEEARELLADAGYPDGFEATLTVETSQIGSDVAENIQAQLEEIGIDLDIETLERGAYVDVVTNARQDMFLGSWGTVTGDADYGLYPMFHSSNHGIAGNRTFYANEEVDALLEEARSGTEEERLALYHDAQQLIVEDAPMVPLYHTEHMAGLQDNIEDFYIHPSSFFYLGDVNVQ</sequence>
<keyword evidence="2" id="KW-0813">Transport</keyword>
<accession>A0A3M7TPR0</accession>
<dbReference type="InterPro" id="IPR039424">
    <property type="entry name" value="SBP_5"/>
</dbReference>
<dbReference type="CDD" id="cd08499">
    <property type="entry name" value="PBP2_Ylib_like"/>
    <property type="match status" value="1"/>
</dbReference>
<comment type="similarity">
    <text evidence="1">Belongs to the bacterial solute-binding protein 5 family.</text>
</comment>
<dbReference type="RefSeq" id="WP_122901717.1">
    <property type="nucleotide sequence ID" value="NZ_RHIB01000004.1"/>
</dbReference>
<keyword evidence="3 5" id="KW-0732">Signal</keyword>
<dbReference type="Proteomes" id="UP000278746">
    <property type="component" value="Unassembled WGS sequence"/>
</dbReference>
<keyword evidence="8" id="KW-1185">Reference proteome</keyword>
<dbReference type="Gene3D" id="3.10.105.10">
    <property type="entry name" value="Dipeptide-binding Protein, Domain 3"/>
    <property type="match status" value="1"/>
</dbReference>
<dbReference type="Gene3D" id="3.40.190.10">
    <property type="entry name" value="Periplasmic binding protein-like II"/>
    <property type="match status" value="1"/>
</dbReference>
<dbReference type="Gene3D" id="3.90.76.10">
    <property type="entry name" value="Dipeptide-binding Protein, Domain 1"/>
    <property type="match status" value="1"/>
</dbReference>
<dbReference type="Pfam" id="PF00496">
    <property type="entry name" value="SBP_bac_5"/>
    <property type="match status" value="1"/>
</dbReference>
<organism evidence="7 8">
    <name type="scientific">Alteribacter keqinensis</name>
    <dbReference type="NCBI Taxonomy" id="2483800"/>
    <lineage>
        <taxon>Bacteria</taxon>
        <taxon>Bacillati</taxon>
        <taxon>Bacillota</taxon>
        <taxon>Bacilli</taxon>
        <taxon>Bacillales</taxon>
        <taxon>Bacillaceae</taxon>
        <taxon>Alteribacter</taxon>
    </lineage>
</organism>
<evidence type="ECO:0000313" key="8">
    <source>
        <dbReference type="Proteomes" id="UP000278746"/>
    </source>
</evidence>
<protein>
    <submittedName>
        <fullName evidence="7">Glutathione ABC transporter substrate-binding protein</fullName>
    </submittedName>
</protein>
<name>A0A3M7TPR0_9BACI</name>
<dbReference type="GO" id="GO:1904680">
    <property type="term" value="F:peptide transmembrane transporter activity"/>
    <property type="evidence" value="ECO:0007669"/>
    <property type="project" value="TreeGrafter"/>
</dbReference>
<evidence type="ECO:0000313" key="7">
    <source>
        <dbReference type="EMBL" id="RNA66276.1"/>
    </source>
</evidence>
<feature type="signal peptide" evidence="5">
    <location>
        <begin position="1"/>
        <end position="21"/>
    </location>
</feature>
<dbReference type="GO" id="GO:0043190">
    <property type="term" value="C:ATP-binding cassette (ABC) transporter complex"/>
    <property type="evidence" value="ECO:0007669"/>
    <property type="project" value="InterPro"/>
</dbReference>
<evidence type="ECO:0000256" key="5">
    <source>
        <dbReference type="SAM" id="SignalP"/>
    </source>
</evidence>
<dbReference type="AlphaFoldDB" id="A0A3M7TPR0"/>
<feature type="chain" id="PRO_5018110512" evidence="5">
    <location>
        <begin position="22"/>
        <end position="530"/>
    </location>
</feature>
<dbReference type="PANTHER" id="PTHR30290">
    <property type="entry name" value="PERIPLASMIC BINDING COMPONENT OF ABC TRANSPORTER"/>
    <property type="match status" value="1"/>
</dbReference>
<dbReference type="GO" id="GO:0015833">
    <property type="term" value="P:peptide transport"/>
    <property type="evidence" value="ECO:0007669"/>
    <property type="project" value="TreeGrafter"/>
</dbReference>
<dbReference type="PANTHER" id="PTHR30290:SF9">
    <property type="entry name" value="OLIGOPEPTIDE-BINDING PROTEIN APPA"/>
    <property type="match status" value="1"/>
</dbReference>
<gene>
    <name evidence="7" type="ORF">EBO34_19335</name>
</gene>
<feature type="compositionally biased region" description="Polar residues" evidence="4">
    <location>
        <begin position="30"/>
        <end position="46"/>
    </location>
</feature>
<dbReference type="EMBL" id="RHIB01000004">
    <property type="protein sequence ID" value="RNA66276.1"/>
    <property type="molecule type" value="Genomic_DNA"/>
</dbReference>
<dbReference type="InterPro" id="IPR030678">
    <property type="entry name" value="Peptide/Ni-bd"/>
</dbReference>
<feature type="region of interest" description="Disordered" evidence="4">
    <location>
        <begin position="24"/>
        <end position="47"/>
    </location>
</feature>
<evidence type="ECO:0000256" key="2">
    <source>
        <dbReference type="ARBA" id="ARBA00022448"/>
    </source>
</evidence>
<evidence type="ECO:0000256" key="3">
    <source>
        <dbReference type="ARBA" id="ARBA00022729"/>
    </source>
</evidence>